<evidence type="ECO:0000256" key="1">
    <source>
        <dbReference type="SAM" id="Phobius"/>
    </source>
</evidence>
<dbReference type="EMBL" id="SOEF01000013">
    <property type="protein sequence ID" value="TDX44333.1"/>
    <property type="molecule type" value="Genomic_DNA"/>
</dbReference>
<dbReference type="Proteomes" id="UP000295758">
    <property type="component" value="Unassembled WGS sequence"/>
</dbReference>
<dbReference type="RefSeq" id="WP_133618077.1">
    <property type="nucleotide sequence ID" value="NZ_FMYT01000010.1"/>
</dbReference>
<sequence>MNKFIKKASIYILVMLFAAAVIFTANYYYGQKIAEDVEIEIRKTAAANDYQLRSLEVESNPLLQKIDIRDASITKRDQFNLIVNQAEISFNWQQIINYIRNQNFEFNKNLETKIAQINYSNLNKNYQINIKGAELHYQGNLTEENILAIKNENDLHLLLEDNHNLDFTAAELKYNFPYYRSYGLSEQDWNRLSTFSDFKLRVDYDQANQNLKLEEFNLSSELLKIIYNFDSIIDYNEQEQQIYVEEAKGNYDFHLTASDLNFSANDFYQDLEFNQFDFNGSFDLTNQNNRIKVNQLEFNLNLNELKLVLAEIMAQQLNENSFGILAENNQFEILINKFSYQQQYSHPNGSSHSELDSSILLAELDAEYNYSEEIPYISSGELRYKPQTAKVEQLNSFLQLVLSERITRNEDGFYQLKFWGPIDSLNLE</sequence>
<evidence type="ECO:0000313" key="2">
    <source>
        <dbReference type="EMBL" id="SDC61228.1"/>
    </source>
</evidence>
<keyword evidence="1" id="KW-0472">Membrane</keyword>
<evidence type="ECO:0000313" key="4">
    <source>
        <dbReference type="EMBL" id="TDX44333.1"/>
    </source>
</evidence>
<reference evidence="4 5" key="3">
    <citation type="submission" date="2019-03" db="EMBL/GenBank/DDBJ databases">
        <title>Subsurface microbial communities from deep shales in Ohio and West Virginia, USA.</title>
        <authorList>
            <person name="Wrighton K."/>
        </authorList>
    </citation>
    <scope>NUCLEOTIDE SEQUENCE [LARGE SCALE GENOMIC DNA]</scope>
    <source>
        <strain evidence="4 5">DSMZ 11287</strain>
    </source>
</reference>
<keyword evidence="1" id="KW-1133">Transmembrane helix</keyword>
<gene>
    <name evidence="3" type="ORF">BY453_10655</name>
    <name evidence="4" type="ORF">C7954_1136</name>
    <name evidence="2" type="ORF">SAMN04488597_11025</name>
</gene>
<proteinExistence type="predicted"/>
<dbReference type="GeneID" id="57012595"/>
<reference evidence="2 7" key="1">
    <citation type="submission" date="2016-10" db="EMBL/GenBank/DDBJ databases">
        <authorList>
            <person name="Varghese N."/>
            <person name="Submissions S."/>
        </authorList>
    </citation>
    <scope>NUCLEOTIDE SEQUENCE [LARGE SCALE GENOMIC DNA]</scope>
    <source>
        <strain evidence="2 7">WG10</strain>
    </source>
</reference>
<dbReference type="EMBL" id="FMYT01000010">
    <property type="protein sequence ID" value="SDC61228.1"/>
    <property type="molecule type" value="Genomic_DNA"/>
</dbReference>
<dbReference type="EMBL" id="SOAA01000006">
    <property type="protein sequence ID" value="TDS32915.1"/>
    <property type="molecule type" value="Genomic_DNA"/>
</dbReference>
<evidence type="ECO:0000313" key="5">
    <source>
        <dbReference type="Proteomes" id="UP000295472"/>
    </source>
</evidence>
<accession>A0A1G6N067</accession>
<reference evidence="3 6" key="2">
    <citation type="submission" date="2019-03" db="EMBL/GenBank/DDBJ databases">
        <title>Deep subsurface shale carbon reservoir microbial communities from Ohio and West Virginia, USA.</title>
        <authorList>
            <person name="Wrighton K."/>
        </authorList>
    </citation>
    <scope>NUCLEOTIDE SEQUENCE [LARGE SCALE GENOMIC DNA]</scope>
    <source>
        <strain evidence="3 6">UTICA-S4D12</strain>
    </source>
</reference>
<keyword evidence="1" id="KW-0812">Transmembrane</keyword>
<name>A0A1G6N067_9FIRM</name>
<feature type="transmembrane region" description="Helical" evidence="1">
    <location>
        <begin position="9"/>
        <end position="29"/>
    </location>
</feature>
<evidence type="ECO:0000313" key="3">
    <source>
        <dbReference type="EMBL" id="TDS32915.1"/>
    </source>
</evidence>
<dbReference type="AlphaFoldDB" id="A0A1G6N067"/>
<protein>
    <submittedName>
        <fullName evidence="2">Uncharacterized protein</fullName>
    </submittedName>
</protein>
<evidence type="ECO:0000313" key="7">
    <source>
        <dbReference type="Proteomes" id="UP000324896"/>
    </source>
</evidence>
<organism evidence="2 7">
    <name type="scientific">Halanaerobium congolense</name>
    <dbReference type="NCBI Taxonomy" id="54121"/>
    <lineage>
        <taxon>Bacteria</taxon>
        <taxon>Bacillati</taxon>
        <taxon>Bacillota</taxon>
        <taxon>Clostridia</taxon>
        <taxon>Halanaerobiales</taxon>
        <taxon>Halanaerobiaceae</taxon>
        <taxon>Halanaerobium</taxon>
    </lineage>
</organism>
<dbReference type="Proteomes" id="UP000324896">
    <property type="component" value="Unassembled WGS sequence"/>
</dbReference>
<evidence type="ECO:0000313" key="6">
    <source>
        <dbReference type="Proteomes" id="UP000295758"/>
    </source>
</evidence>
<dbReference type="Proteomes" id="UP000295472">
    <property type="component" value="Unassembled WGS sequence"/>
</dbReference>